<sequence length="67" mass="8009">MKPTTRKQIEWCTQTEKSNKQHCQLITDLFVCQQNGAINRSKDENRTTLKNWKVNAYDQRVDELPRE</sequence>
<evidence type="ECO:0000313" key="1">
    <source>
        <dbReference type="EMBL" id="KZS07172.1"/>
    </source>
</evidence>
<dbReference type="Proteomes" id="UP000076858">
    <property type="component" value="Unassembled WGS sequence"/>
</dbReference>
<reference evidence="1 2" key="1">
    <citation type="submission" date="2016-03" db="EMBL/GenBank/DDBJ databases">
        <title>EvidentialGene: Evidence-directed Construction of Genes on Genomes.</title>
        <authorList>
            <person name="Gilbert D.G."/>
            <person name="Choi J.-H."/>
            <person name="Mockaitis K."/>
            <person name="Colbourne J."/>
            <person name="Pfrender M."/>
        </authorList>
    </citation>
    <scope>NUCLEOTIDE SEQUENCE [LARGE SCALE GENOMIC DNA]</scope>
    <source>
        <strain evidence="1 2">Xinb3</strain>
        <tissue evidence="1">Complete organism</tissue>
    </source>
</reference>
<proteinExistence type="predicted"/>
<organism evidence="1 2">
    <name type="scientific">Daphnia magna</name>
    <dbReference type="NCBI Taxonomy" id="35525"/>
    <lineage>
        <taxon>Eukaryota</taxon>
        <taxon>Metazoa</taxon>
        <taxon>Ecdysozoa</taxon>
        <taxon>Arthropoda</taxon>
        <taxon>Crustacea</taxon>
        <taxon>Branchiopoda</taxon>
        <taxon>Diplostraca</taxon>
        <taxon>Cladocera</taxon>
        <taxon>Anomopoda</taxon>
        <taxon>Daphniidae</taxon>
        <taxon>Daphnia</taxon>
    </lineage>
</organism>
<dbReference type="EMBL" id="LRGB01002549">
    <property type="protein sequence ID" value="KZS07172.1"/>
    <property type="molecule type" value="Genomic_DNA"/>
</dbReference>
<evidence type="ECO:0000313" key="2">
    <source>
        <dbReference type="Proteomes" id="UP000076858"/>
    </source>
</evidence>
<protein>
    <submittedName>
        <fullName evidence="1">Uncharacterized protein</fullName>
    </submittedName>
</protein>
<gene>
    <name evidence="1" type="ORF">APZ42_029179</name>
</gene>
<dbReference type="AlphaFoldDB" id="A0A164PV63"/>
<accession>A0A164PV63</accession>
<comment type="caution">
    <text evidence="1">The sequence shown here is derived from an EMBL/GenBank/DDBJ whole genome shotgun (WGS) entry which is preliminary data.</text>
</comment>
<name>A0A164PV63_9CRUS</name>
<keyword evidence="2" id="KW-1185">Reference proteome</keyword>